<gene>
    <name evidence="2" type="ORF">DCCM_3698</name>
</gene>
<feature type="coiled-coil region" evidence="1">
    <location>
        <begin position="111"/>
        <end position="138"/>
    </location>
</feature>
<evidence type="ECO:0000313" key="3">
    <source>
        <dbReference type="Proteomes" id="UP000239549"/>
    </source>
</evidence>
<protein>
    <submittedName>
        <fullName evidence="2">Uncharacterized protein</fullName>
    </submittedName>
</protein>
<sequence>MEGKIKTALEMAMERMKSFKEVEPEEIEKLEYIPRGKGLGAAFLKDVNFTLDSALAEYDGNKRKFIIAGFEEALLSNLVLPLNDETMEGNRRSFEGIIGIKSNKREITAFLNELEYLFNQYRQALEQAKETLRQEMAVNARMGHHRQGAHPGAGYEERQMGYREEWARVQSQLNQRYEVALAEAKNKIKSIK</sequence>
<organism evidence="2 3">
    <name type="scientific">Desulfocucumis palustris</name>
    <dbReference type="NCBI Taxonomy" id="1898651"/>
    <lineage>
        <taxon>Bacteria</taxon>
        <taxon>Bacillati</taxon>
        <taxon>Bacillota</taxon>
        <taxon>Clostridia</taxon>
        <taxon>Eubacteriales</taxon>
        <taxon>Desulfocucumaceae</taxon>
        <taxon>Desulfocucumis</taxon>
    </lineage>
</organism>
<dbReference type="RefSeq" id="WP_104372799.1">
    <property type="nucleotide sequence ID" value="NZ_BFAV01000141.1"/>
</dbReference>
<keyword evidence="1" id="KW-0175">Coiled coil</keyword>
<comment type="caution">
    <text evidence="2">The sequence shown here is derived from an EMBL/GenBank/DDBJ whole genome shotgun (WGS) entry which is preliminary data.</text>
</comment>
<dbReference type="Proteomes" id="UP000239549">
    <property type="component" value="Unassembled WGS sequence"/>
</dbReference>
<accession>A0A2L2XDY9</accession>
<dbReference type="OrthoDB" id="1722738at2"/>
<reference evidence="3" key="1">
    <citation type="submission" date="2018-02" db="EMBL/GenBank/DDBJ databases">
        <title>Genome sequence of Desulfocucumis palustris strain NAW-5.</title>
        <authorList>
            <person name="Watanabe M."/>
            <person name="Kojima H."/>
            <person name="Fukui M."/>
        </authorList>
    </citation>
    <scope>NUCLEOTIDE SEQUENCE [LARGE SCALE GENOMIC DNA]</scope>
    <source>
        <strain evidence="3">NAW-5</strain>
    </source>
</reference>
<proteinExistence type="predicted"/>
<name>A0A2L2XDY9_9FIRM</name>
<dbReference type="AlphaFoldDB" id="A0A2L2XDY9"/>
<dbReference type="EMBL" id="BFAV01000141">
    <property type="protein sequence ID" value="GBF34579.1"/>
    <property type="molecule type" value="Genomic_DNA"/>
</dbReference>
<keyword evidence="3" id="KW-1185">Reference proteome</keyword>
<evidence type="ECO:0000313" key="2">
    <source>
        <dbReference type="EMBL" id="GBF34579.1"/>
    </source>
</evidence>
<evidence type="ECO:0000256" key="1">
    <source>
        <dbReference type="SAM" id="Coils"/>
    </source>
</evidence>